<protein>
    <recommendedName>
        <fullName evidence="4">F-box domain-containing protein</fullName>
    </recommendedName>
</protein>
<gene>
    <name evidence="2" type="ORF">GFSPODELE1_LOCUS9633</name>
</gene>
<dbReference type="EMBL" id="OZ037951">
    <property type="protein sequence ID" value="CAL1714148.1"/>
    <property type="molecule type" value="Genomic_DNA"/>
</dbReference>
<evidence type="ECO:0008006" key="4">
    <source>
        <dbReference type="Google" id="ProtNLM"/>
    </source>
</evidence>
<evidence type="ECO:0000313" key="3">
    <source>
        <dbReference type="Proteomes" id="UP001497453"/>
    </source>
</evidence>
<feature type="compositionally biased region" description="Low complexity" evidence="1">
    <location>
        <begin position="68"/>
        <end position="89"/>
    </location>
</feature>
<name>A0ABP1E4K5_9APHY</name>
<evidence type="ECO:0000313" key="2">
    <source>
        <dbReference type="EMBL" id="CAL1714148.1"/>
    </source>
</evidence>
<dbReference type="Gene3D" id="1.20.1280.50">
    <property type="match status" value="1"/>
</dbReference>
<dbReference type="Proteomes" id="UP001497453">
    <property type="component" value="Chromosome 8"/>
</dbReference>
<feature type="compositionally biased region" description="Polar residues" evidence="1">
    <location>
        <begin position="102"/>
        <end position="112"/>
    </location>
</feature>
<evidence type="ECO:0000256" key="1">
    <source>
        <dbReference type="SAM" id="MobiDB-lite"/>
    </source>
</evidence>
<organism evidence="2 3">
    <name type="scientific">Somion occarium</name>
    <dbReference type="NCBI Taxonomy" id="3059160"/>
    <lineage>
        <taxon>Eukaryota</taxon>
        <taxon>Fungi</taxon>
        <taxon>Dikarya</taxon>
        <taxon>Basidiomycota</taxon>
        <taxon>Agaricomycotina</taxon>
        <taxon>Agaricomycetes</taxon>
        <taxon>Polyporales</taxon>
        <taxon>Cerrenaceae</taxon>
        <taxon>Somion</taxon>
    </lineage>
</organism>
<feature type="region of interest" description="Disordered" evidence="1">
    <location>
        <begin position="68"/>
        <end position="112"/>
    </location>
</feature>
<keyword evidence="3" id="KW-1185">Reference proteome</keyword>
<proteinExistence type="predicted"/>
<reference evidence="3" key="1">
    <citation type="submission" date="2024-04" db="EMBL/GenBank/DDBJ databases">
        <authorList>
            <person name="Shaw F."/>
            <person name="Minotto A."/>
        </authorList>
    </citation>
    <scope>NUCLEOTIDE SEQUENCE [LARGE SCALE GENOMIC DNA]</scope>
</reference>
<sequence length="576" mass="63758">MSLSTTKHVRAIARLEVEARITECLAALRDLRTQINSLADVDCLPDDVLVDIFLALLPPFEFSGKINNTSSSSSTSSSSNPSDSSDSNSEAGWDQESKSDSEANWDQESKSNSPDLFTDLTVATHVCQRWRNVARNTAILWTHIVIDERASRVSMMLDLSRQASLRVQIEGCYRSQPSLSLLRPHISRIRSLILSETSYDNEDEERSFREMYLERSPVASDNAHCQGANLPTAAVIKLPCLSQVYLGSVHLNDSLALFRGAPRVSRIRIGDRGVLELNNIVAILRTIPNAVSLRIEGMSCHSQPGVQPCPVVLNELQSLSILSSWTGADHLLGIIVAPRAASLFIQCNSAFSELPISRGNLGQGIREFFNDRQCDRDMSISLLPGLQTFSLSDVAFRIETAQWQFECCSVDVKEVPLCLDALQPVIVDVQNLHLHVHPRCHGQLATSTISNLSLPTKIFQASTNLNTITISSFDAAFVISLLQTWFSTADPNFLPNLHELSLHNIQHIPAPIRCRGYSIQDPTSIVETLITVFRAWKNIGRALPTLRLRECYGVKGEDSVRLSRITGGTVVITWFA</sequence>
<accession>A0ABP1E4K5</accession>